<sequence length="341" mass="38743">MINVGDFKSSTLRNVSKNILIYQHVLNFFYIQTDFYEQIPNNPPMSCRNIVFNTHESYPFENSMPYSQNSSISTRVTDSILSDNENKSTHNLRHLDQLSIRNSTCPTPKYQQPVSKRWPTPEQHLFNPYSSYPSSNYTDNLQMTSPMYPVRQPPIHSISRVRSEDSNLCIHSSNRIQNHGSYFSNQPPSASQYFSNSACYSQSRSSHVFSPHSQYTPSQSVYRDMSQNENYLIGDRRYCTSQSNSTIQANIRHSNMGTIGNWSVDKNSSYAGNQQDTIIPQGINNSNVVGYSTESNPANIDQHPDSCQQFIPNPQNSHFISDSVDHVNSSLDNPSSVSSFL</sequence>
<dbReference type="WBParaSite" id="SCUD_0001166201-mRNA-1">
    <property type="protein sequence ID" value="SCUD_0001166201-mRNA-1"/>
    <property type="gene ID" value="SCUD_0001166201"/>
</dbReference>
<gene>
    <name evidence="1" type="ORF">SCUD_LOCUS11662</name>
</gene>
<dbReference type="EMBL" id="UZAK01034564">
    <property type="protein sequence ID" value="VDP45547.1"/>
    <property type="molecule type" value="Genomic_DNA"/>
</dbReference>
<evidence type="ECO:0000313" key="1">
    <source>
        <dbReference type="EMBL" id="VDP45547.1"/>
    </source>
</evidence>
<keyword evidence="2" id="KW-1185">Reference proteome</keyword>
<dbReference type="Proteomes" id="UP000279833">
    <property type="component" value="Unassembled WGS sequence"/>
</dbReference>
<name>A0A183K9H9_9TREM</name>
<evidence type="ECO:0000313" key="3">
    <source>
        <dbReference type="WBParaSite" id="SCUD_0001166201-mRNA-1"/>
    </source>
</evidence>
<dbReference type="STRING" id="6186.A0A183K9H9"/>
<organism evidence="3">
    <name type="scientific">Schistosoma curassoni</name>
    <dbReference type="NCBI Taxonomy" id="6186"/>
    <lineage>
        <taxon>Eukaryota</taxon>
        <taxon>Metazoa</taxon>
        <taxon>Spiralia</taxon>
        <taxon>Lophotrochozoa</taxon>
        <taxon>Platyhelminthes</taxon>
        <taxon>Trematoda</taxon>
        <taxon>Digenea</taxon>
        <taxon>Strigeidida</taxon>
        <taxon>Schistosomatoidea</taxon>
        <taxon>Schistosomatidae</taxon>
        <taxon>Schistosoma</taxon>
    </lineage>
</organism>
<protein>
    <submittedName>
        <fullName evidence="3">TORC_M domain-containing protein</fullName>
    </submittedName>
</protein>
<proteinExistence type="predicted"/>
<reference evidence="1 2" key="2">
    <citation type="submission" date="2018-11" db="EMBL/GenBank/DDBJ databases">
        <authorList>
            <consortium name="Pathogen Informatics"/>
        </authorList>
    </citation>
    <scope>NUCLEOTIDE SEQUENCE [LARGE SCALE GENOMIC DNA]</scope>
    <source>
        <strain evidence="1">Dakar</strain>
        <strain evidence="2">Dakar, Senegal</strain>
    </source>
</reference>
<accession>A0A183K9H9</accession>
<evidence type="ECO:0000313" key="2">
    <source>
        <dbReference type="Proteomes" id="UP000279833"/>
    </source>
</evidence>
<reference evidence="3" key="1">
    <citation type="submission" date="2016-06" db="UniProtKB">
        <authorList>
            <consortium name="WormBaseParasite"/>
        </authorList>
    </citation>
    <scope>IDENTIFICATION</scope>
</reference>
<dbReference type="AlphaFoldDB" id="A0A183K9H9"/>